<dbReference type="Gene3D" id="3.90.1580.10">
    <property type="entry name" value="paralog of FGE (formylglycine-generating enzyme)"/>
    <property type="match status" value="1"/>
</dbReference>
<protein>
    <submittedName>
        <fullName evidence="3">SUMF1/EgtB/PvdO family nonheme iron enzyme</fullName>
    </submittedName>
</protein>
<reference evidence="3 4" key="1">
    <citation type="submission" date="2020-08" db="EMBL/GenBank/DDBJ databases">
        <title>Sphingobacterium sp. DN04309 isolated from aquaculture water.</title>
        <authorList>
            <person name="Zhang M."/>
        </authorList>
    </citation>
    <scope>NUCLEOTIDE SEQUENCE [LARGE SCALE GENOMIC DNA]</scope>
    <source>
        <strain evidence="3 4">DN04309</strain>
    </source>
</reference>
<keyword evidence="1" id="KW-0732">Signal</keyword>
<dbReference type="InterPro" id="IPR005532">
    <property type="entry name" value="SUMF_dom"/>
</dbReference>
<comment type="caution">
    <text evidence="3">The sequence shown here is derived from an EMBL/GenBank/DDBJ whole genome shotgun (WGS) entry which is preliminary data.</text>
</comment>
<feature type="chain" id="PRO_5046934479" evidence="1">
    <location>
        <begin position="20"/>
        <end position="333"/>
    </location>
</feature>
<dbReference type="RefSeq" id="WP_190301203.1">
    <property type="nucleotide sequence ID" value="NZ_JACOIJ010000001.1"/>
</dbReference>
<dbReference type="InterPro" id="IPR051043">
    <property type="entry name" value="Sulfatase_Mod_Factor_Kinase"/>
</dbReference>
<feature type="signal peptide" evidence="1">
    <location>
        <begin position="1"/>
        <end position="19"/>
    </location>
</feature>
<evidence type="ECO:0000259" key="2">
    <source>
        <dbReference type="Pfam" id="PF03781"/>
    </source>
</evidence>
<dbReference type="EMBL" id="JACOIJ010000001">
    <property type="protein sequence ID" value="MBD1428056.1"/>
    <property type="molecule type" value="Genomic_DNA"/>
</dbReference>
<evidence type="ECO:0000313" key="4">
    <source>
        <dbReference type="Proteomes" id="UP000651271"/>
    </source>
</evidence>
<dbReference type="PANTHER" id="PTHR23150">
    <property type="entry name" value="SULFATASE MODIFYING FACTOR 1, 2"/>
    <property type="match status" value="1"/>
</dbReference>
<proteinExistence type="predicted"/>
<sequence>MHKAICSFLLLGSIYSADAQIKKSETKNQNKPSHERYVQQIKGTTLSFSMEAIPAGVYTRGDDKSAKADEKPAHQVEIDAFWMGTHEVTWDIFQSFLYKDYEQSKQNDGKVPADVDAVTRPTKPYLDMTFGFGKEGFPALAMTHYNAIQFCKWLYVRTGVFYRLPTEAEWEYACRAGSTDAYFFGNDAGKLDDYAWFENNSDQKTHPVGQKKPNPFGLYDIIGNVAEWTYDQYHADTYKQFAGKKAKNPVVVPTELYPHVVRGGSFSSPANELRSAARGVSDPIWKQLDPQMPKSNWWFPEAPFVGLRLVRPVNPPTHEEIMAYYDQAPIEDF</sequence>
<keyword evidence="4" id="KW-1185">Reference proteome</keyword>
<organism evidence="3 4">
    <name type="scientific">Sphingobacterium litopenaei</name>
    <dbReference type="NCBI Taxonomy" id="2763500"/>
    <lineage>
        <taxon>Bacteria</taxon>
        <taxon>Pseudomonadati</taxon>
        <taxon>Bacteroidota</taxon>
        <taxon>Sphingobacteriia</taxon>
        <taxon>Sphingobacteriales</taxon>
        <taxon>Sphingobacteriaceae</taxon>
        <taxon>Sphingobacterium</taxon>
    </lineage>
</organism>
<dbReference type="Proteomes" id="UP000651271">
    <property type="component" value="Unassembled WGS sequence"/>
</dbReference>
<gene>
    <name evidence="3" type="ORF">H8B04_00490</name>
</gene>
<name>A0ABR7Y9T9_9SPHI</name>
<feature type="domain" description="Sulfatase-modifying factor enzyme-like" evidence="2">
    <location>
        <begin position="52"/>
        <end position="281"/>
    </location>
</feature>
<dbReference type="PANTHER" id="PTHR23150:SF19">
    <property type="entry name" value="FORMYLGLYCINE-GENERATING ENZYME"/>
    <property type="match status" value="1"/>
</dbReference>
<accession>A0ABR7Y9T9</accession>
<dbReference type="InterPro" id="IPR016187">
    <property type="entry name" value="CTDL_fold"/>
</dbReference>
<dbReference type="Pfam" id="PF03781">
    <property type="entry name" value="FGE-sulfatase"/>
    <property type="match status" value="1"/>
</dbReference>
<evidence type="ECO:0000256" key="1">
    <source>
        <dbReference type="SAM" id="SignalP"/>
    </source>
</evidence>
<evidence type="ECO:0000313" key="3">
    <source>
        <dbReference type="EMBL" id="MBD1428056.1"/>
    </source>
</evidence>
<dbReference type="SUPFAM" id="SSF56436">
    <property type="entry name" value="C-type lectin-like"/>
    <property type="match status" value="1"/>
</dbReference>
<dbReference type="InterPro" id="IPR042095">
    <property type="entry name" value="SUMF_sf"/>
</dbReference>